<dbReference type="PROSITE" id="PS51296">
    <property type="entry name" value="RIESKE"/>
    <property type="match status" value="1"/>
</dbReference>
<evidence type="ECO:0000256" key="6">
    <source>
        <dbReference type="ARBA" id="ARBA00034078"/>
    </source>
</evidence>
<dbReference type="GO" id="GO:0051537">
    <property type="term" value="F:2 iron, 2 sulfur cluster binding"/>
    <property type="evidence" value="ECO:0007669"/>
    <property type="project" value="UniProtKB-KW"/>
</dbReference>
<evidence type="ECO:0000256" key="5">
    <source>
        <dbReference type="ARBA" id="ARBA00023157"/>
    </source>
</evidence>
<dbReference type="AlphaFoldDB" id="A0A8J7PGD6"/>
<dbReference type="GO" id="GO:0016705">
    <property type="term" value="F:oxidoreductase activity, acting on paired donors, with incorporation or reduction of molecular oxygen"/>
    <property type="evidence" value="ECO:0007669"/>
    <property type="project" value="UniProtKB-ARBA"/>
</dbReference>
<name>A0A8J7PGD6_9BACT</name>
<protein>
    <submittedName>
        <fullName evidence="8">Ubiquinol-cytochrome c reductase iron-sulfur subunit</fullName>
    </submittedName>
</protein>
<dbReference type="SUPFAM" id="SSF50022">
    <property type="entry name" value="ISP domain"/>
    <property type="match status" value="1"/>
</dbReference>
<dbReference type="EMBL" id="JAFLCK010000015">
    <property type="protein sequence ID" value="MBN8660983.1"/>
    <property type="molecule type" value="Genomic_DNA"/>
</dbReference>
<evidence type="ECO:0000256" key="1">
    <source>
        <dbReference type="ARBA" id="ARBA00022714"/>
    </source>
</evidence>
<dbReference type="GO" id="GO:0016020">
    <property type="term" value="C:membrane"/>
    <property type="evidence" value="ECO:0007669"/>
    <property type="project" value="InterPro"/>
</dbReference>
<comment type="caution">
    <text evidence="8">The sequence shown here is derived from an EMBL/GenBank/DDBJ whole genome shotgun (WGS) entry which is preliminary data.</text>
</comment>
<keyword evidence="3" id="KW-0408">Iron</keyword>
<dbReference type="Pfam" id="PF00355">
    <property type="entry name" value="Rieske"/>
    <property type="match status" value="1"/>
</dbReference>
<evidence type="ECO:0000256" key="3">
    <source>
        <dbReference type="ARBA" id="ARBA00023004"/>
    </source>
</evidence>
<organism evidence="8 9">
    <name type="scientific">Candidatus Obscuribacter phosphatis</name>
    <dbReference type="NCBI Taxonomy" id="1906157"/>
    <lineage>
        <taxon>Bacteria</taxon>
        <taxon>Bacillati</taxon>
        <taxon>Candidatus Melainabacteria</taxon>
        <taxon>Candidatus Obscuribacterales</taxon>
        <taxon>Candidatus Obscuribacteraceae</taxon>
        <taxon>Candidatus Obscuribacter</taxon>
    </lineage>
</organism>
<keyword evidence="2" id="KW-0479">Metal-binding</keyword>
<dbReference type="Proteomes" id="UP000664277">
    <property type="component" value="Unassembled WGS sequence"/>
</dbReference>
<keyword evidence="1" id="KW-0001">2Fe-2S</keyword>
<evidence type="ECO:0000313" key="8">
    <source>
        <dbReference type="EMBL" id="MBN8660983.1"/>
    </source>
</evidence>
<keyword evidence="4" id="KW-0411">Iron-sulfur</keyword>
<evidence type="ECO:0000313" key="9">
    <source>
        <dbReference type="Proteomes" id="UP000664277"/>
    </source>
</evidence>
<evidence type="ECO:0000256" key="4">
    <source>
        <dbReference type="ARBA" id="ARBA00023014"/>
    </source>
</evidence>
<dbReference type="GO" id="GO:0046872">
    <property type="term" value="F:metal ion binding"/>
    <property type="evidence" value="ECO:0007669"/>
    <property type="project" value="UniProtKB-KW"/>
</dbReference>
<dbReference type="PRINTS" id="PR00162">
    <property type="entry name" value="RIESKE"/>
</dbReference>
<gene>
    <name evidence="8" type="ORF">J0M35_11495</name>
</gene>
<feature type="domain" description="Rieske" evidence="7">
    <location>
        <begin position="72"/>
        <end position="180"/>
    </location>
</feature>
<dbReference type="InterPro" id="IPR014349">
    <property type="entry name" value="Rieske_Fe-S_prot"/>
</dbReference>
<evidence type="ECO:0000256" key="2">
    <source>
        <dbReference type="ARBA" id="ARBA00022723"/>
    </source>
</evidence>
<dbReference type="CDD" id="cd03467">
    <property type="entry name" value="Rieske"/>
    <property type="match status" value="1"/>
</dbReference>
<dbReference type="InterPro" id="IPR036922">
    <property type="entry name" value="Rieske_2Fe-2S_sf"/>
</dbReference>
<proteinExistence type="predicted"/>
<dbReference type="InterPro" id="IPR017941">
    <property type="entry name" value="Rieske_2Fe-2S"/>
</dbReference>
<dbReference type="PANTHER" id="PTHR10134">
    <property type="entry name" value="CYTOCHROME B-C1 COMPLEX SUBUNIT RIESKE, MITOCHONDRIAL"/>
    <property type="match status" value="1"/>
</dbReference>
<dbReference type="InterPro" id="IPR005805">
    <property type="entry name" value="Rieske_Fe-S_prot_C"/>
</dbReference>
<keyword evidence="5" id="KW-1015">Disulfide bond</keyword>
<evidence type="ECO:0000259" key="7">
    <source>
        <dbReference type="PROSITE" id="PS51296"/>
    </source>
</evidence>
<comment type="cofactor">
    <cofactor evidence="6">
        <name>[2Fe-2S] cluster</name>
        <dbReference type="ChEBI" id="CHEBI:190135"/>
    </cofactor>
</comment>
<dbReference type="GO" id="GO:0004497">
    <property type="term" value="F:monooxygenase activity"/>
    <property type="evidence" value="ECO:0007669"/>
    <property type="project" value="UniProtKB-ARBA"/>
</dbReference>
<dbReference type="Gene3D" id="2.102.10.10">
    <property type="entry name" value="Rieske [2Fe-2S] iron-sulphur domain"/>
    <property type="match status" value="1"/>
</dbReference>
<sequence>MTDGVKRRALLKTVAALPLALTFGLLASPFLRILLPTRRPLDVLGESDQPLAEPPIPTFTDKDFPKDWTCLPFMFNQKYLEYNPEGKEVRKIPGFIVKLPNGDVVAYSRICPHLGCIFNFVEDPDECAKGYNFKPNGPVFACPCHLSVYDIAQAGKVVSGPAPRPPRKFEVKKEGDSYKVVALEAGSIA</sequence>
<accession>A0A8J7PGD6</accession>
<reference evidence="8" key="1">
    <citation type="submission" date="2021-02" db="EMBL/GenBank/DDBJ databases">
        <title>Genome-Resolved Metagenomics of a Microbial Community Performing Photosynthetic Biological Nutrient Removal.</title>
        <authorList>
            <person name="Mcdaniel E.A."/>
        </authorList>
    </citation>
    <scope>NUCLEOTIDE SEQUENCE</scope>
    <source>
        <strain evidence="8">UWPOB_OBS1</strain>
    </source>
</reference>